<name>A0A3P7CTB8_SCHSO</name>
<keyword evidence="1" id="KW-0677">Repeat</keyword>
<dbReference type="FunFam" id="2.60.120.290:FF:000005">
    <property type="entry name" value="Procollagen C-endopeptidase enhancer 1"/>
    <property type="match status" value="1"/>
</dbReference>
<evidence type="ECO:0000256" key="2">
    <source>
        <dbReference type="ARBA" id="ARBA00023157"/>
    </source>
</evidence>
<dbReference type="InterPro" id="IPR000859">
    <property type="entry name" value="CUB_dom"/>
</dbReference>
<dbReference type="PANTHER" id="PTHR24251">
    <property type="entry name" value="OVOCHYMASE-RELATED"/>
    <property type="match status" value="1"/>
</dbReference>
<dbReference type="CDD" id="cd00041">
    <property type="entry name" value="CUB"/>
    <property type="match status" value="1"/>
</dbReference>
<dbReference type="AlphaFoldDB" id="A0A3P7CTB8"/>
<evidence type="ECO:0000259" key="4">
    <source>
        <dbReference type="PROSITE" id="PS01180"/>
    </source>
</evidence>
<dbReference type="Pfam" id="PF00431">
    <property type="entry name" value="CUB"/>
    <property type="match status" value="1"/>
</dbReference>
<reference evidence="5 6" key="1">
    <citation type="submission" date="2018-11" db="EMBL/GenBank/DDBJ databases">
        <authorList>
            <consortium name="Pathogen Informatics"/>
        </authorList>
    </citation>
    <scope>NUCLEOTIDE SEQUENCE [LARGE SCALE GENOMIC DNA]</scope>
    <source>
        <strain evidence="5 6">NST_G2</strain>
    </source>
</reference>
<protein>
    <recommendedName>
        <fullName evidence="4">CUB domain-containing protein</fullName>
    </recommendedName>
</protein>
<dbReference type="EMBL" id="UYSU01039341">
    <property type="protein sequence ID" value="VDM01210.1"/>
    <property type="molecule type" value="Genomic_DNA"/>
</dbReference>
<feature type="domain" description="CUB" evidence="4">
    <location>
        <begin position="56"/>
        <end position="122"/>
    </location>
</feature>
<dbReference type="STRING" id="70667.A0A3P7CTB8"/>
<dbReference type="SMART" id="SM00042">
    <property type="entry name" value="CUB"/>
    <property type="match status" value="1"/>
</dbReference>
<evidence type="ECO:0000313" key="6">
    <source>
        <dbReference type="Proteomes" id="UP000275846"/>
    </source>
</evidence>
<dbReference type="PROSITE" id="PS01180">
    <property type="entry name" value="CUB"/>
    <property type="match status" value="1"/>
</dbReference>
<accession>A0A3P7CTB8</accession>
<comment type="caution">
    <text evidence="3">Lacks conserved residue(s) required for the propagation of feature annotation.</text>
</comment>
<keyword evidence="6" id="KW-1185">Reference proteome</keyword>
<sequence length="135" mass="15297">MIINHYLASITARRSLTLSSNVTNNLRFFMKPSNKLANCVILIVECRFKNINYFAQLEDDTKCQYDYLQVFDGTLKSSPLLKTMCGANLPEPITSTGNTMALRFVSDNVIQKLGFAATFQKCKFLNFTEAYKTPT</sequence>
<keyword evidence="2" id="KW-1015">Disulfide bond</keyword>
<proteinExistence type="predicted"/>
<dbReference type="OrthoDB" id="6514358at2759"/>
<evidence type="ECO:0000313" key="5">
    <source>
        <dbReference type="EMBL" id="VDM01210.1"/>
    </source>
</evidence>
<dbReference type="InterPro" id="IPR035914">
    <property type="entry name" value="Sperma_CUB_dom_sf"/>
</dbReference>
<dbReference type="SUPFAM" id="SSF49854">
    <property type="entry name" value="Spermadhesin, CUB domain"/>
    <property type="match status" value="1"/>
</dbReference>
<evidence type="ECO:0000256" key="1">
    <source>
        <dbReference type="ARBA" id="ARBA00022737"/>
    </source>
</evidence>
<dbReference type="Proteomes" id="UP000275846">
    <property type="component" value="Unassembled WGS sequence"/>
</dbReference>
<organism evidence="5 6">
    <name type="scientific">Schistocephalus solidus</name>
    <name type="common">Tapeworm</name>
    <dbReference type="NCBI Taxonomy" id="70667"/>
    <lineage>
        <taxon>Eukaryota</taxon>
        <taxon>Metazoa</taxon>
        <taxon>Spiralia</taxon>
        <taxon>Lophotrochozoa</taxon>
        <taxon>Platyhelminthes</taxon>
        <taxon>Cestoda</taxon>
        <taxon>Eucestoda</taxon>
        <taxon>Diphyllobothriidea</taxon>
        <taxon>Diphyllobothriidae</taxon>
        <taxon>Schistocephalus</taxon>
    </lineage>
</organism>
<dbReference type="Gene3D" id="2.60.120.290">
    <property type="entry name" value="Spermadhesin, CUB domain"/>
    <property type="match status" value="1"/>
</dbReference>
<evidence type="ECO:0000256" key="3">
    <source>
        <dbReference type="PROSITE-ProRule" id="PRU00059"/>
    </source>
</evidence>
<gene>
    <name evidence="5" type="ORF">SSLN_LOCUS14824</name>
</gene>